<keyword evidence="2" id="KW-1185">Reference proteome</keyword>
<reference evidence="1" key="3">
    <citation type="submission" date="2025-09" db="UniProtKB">
        <authorList>
            <consortium name="Ensembl"/>
        </authorList>
    </citation>
    <scope>IDENTIFICATION</scope>
</reference>
<dbReference type="GeneTree" id="ENSGT00660000097352"/>
<reference evidence="1" key="2">
    <citation type="submission" date="2025-08" db="UniProtKB">
        <authorList>
            <consortium name="Ensembl"/>
        </authorList>
    </citation>
    <scope>IDENTIFICATION</scope>
</reference>
<dbReference type="Proteomes" id="UP000008144">
    <property type="component" value="Unassembled WGS sequence"/>
</dbReference>
<reference evidence="2" key="1">
    <citation type="journal article" date="2002" name="Science">
        <title>The draft genome of Ciona intestinalis: insights into chordate and vertebrate origins.</title>
        <authorList>
            <person name="Dehal P."/>
            <person name="Satou Y."/>
            <person name="Campbell R.K."/>
            <person name="Chapman J."/>
            <person name="Degnan B."/>
            <person name="De Tomaso A."/>
            <person name="Davidson B."/>
            <person name="Di Gregorio A."/>
            <person name="Gelpke M."/>
            <person name="Goodstein D.M."/>
            <person name="Harafuji N."/>
            <person name="Hastings K.E."/>
            <person name="Ho I."/>
            <person name="Hotta K."/>
            <person name="Huang W."/>
            <person name="Kawashima T."/>
            <person name="Lemaire P."/>
            <person name="Martinez D."/>
            <person name="Meinertzhagen I.A."/>
            <person name="Necula S."/>
            <person name="Nonaka M."/>
            <person name="Putnam N."/>
            <person name="Rash S."/>
            <person name="Saiga H."/>
            <person name="Satake M."/>
            <person name="Terry A."/>
            <person name="Yamada L."/>
            <person name="Wang H.G."/>
            <person name="Awazu S."/>
            <person name="Azumi K."/>
            <person name="Boore J."/>
            <person name="Branno M."/>
            <person name="Chin-Bow S."/>
            <person name="DeSantis R."/>
            <person name="Doyle S."/>
            <person name="Francino P."/>
            <person name="Keys D.N."/>
            <person name="Haga S."/>
            <person name="Hayashi H."/>
            <person name="Hino K."/>
            <person name="Imai K.S."/>
            <person name="Inaba K."/>
            <person name="Kano S."/>
            <person name="Kobayashi K."/>
            <person name="Kobayashi M."/>
            <person name="Lee B.I."/>
            <person name="Makabe K.W."/>
            <person name="Manohar C."/>
            <person name="Matassi G."/>
            <person name="Medina M."/>
            <person name="Mochizuki Y."/>
            <person name="Mount S."/>
            <person name="Morishita T."/>
            <person name="Miura S."/>
            <person name="Nakayama A."/>
            <person name="Nishizaka S."/>
            <person name="Nomoto H."/>
            <person name="Ohta F."/>
            <person name="Oishi K."/>
            <person name="Rigoutsos I."/>
            <person name="Sano M."/>
            <person name="Sasaki A."/>
            <person name="Sasakura Y."/>
            <person name="Shoguchi E."/>
            <person name="Shin-i T."/>
            <person name="Spagnuolo A."/>
            <person name="Stainier D."/>
            <person name="Suzuki M.M."/>
            <person name="Tassy O."/>
            <person name="Takatori N."/>
            <person name="Tokuoka M."/>
            <person name="Yagi K."/>
            <person name="Yoshizaki F."/>
            <person name="Wada S."/>
            <person name="Zhang C."/>
            <person name="Hyatt P.D."/>
            <person name="Larimer F."/>
            <person name="Detter C."/>
            <person name="Doggett N."/>
            <person name="Glavina T."/>
            <person name="Hawkins T."/>
            <person name="Richardson P."/>
            <person name="Lucas S."/>
            <person name="Kohara Y."/>
            <person name="Levine M."/>
            <person name="Satoh N."/>
            <person name="Rokhsar D.S."/>
        </authorList>
    </citation>
    <scope>NUCLEOTIDE SEQUENCE [LARGE SCALE GENOMIC DNA]</scope>
</reference>
<proteinExistence type="predicted"/>
<dbReference type="AlphaFoldDB" id="H2Y078"/>
<organism evidence="1 2">
    <name type="scientific">Ciona intestinalis</name>
    <name type="common">Transparent sea squirt</name>
    <name type="synonym">Ascidia intestinalis</name>
    <dbReference type="NCBI Taxonomy" id="7719"/>
    <lineage>
        <taxon>Eukaryota</taxon>
        <taxon>Metazoa</taxon>
        <taxon>Chordata</taxon>
        <taxon>Tunicata</taxon>
        <taxon>Ascidiacea</taxon>
        <taxon>Phlebobranchia</taxon>
        <taxon>Cionidae</taxon>
        <taxon>Ciona</taxon>
    </lineage>
</organism>
<name>H2Y078_CIOIN</name>
<sequence length="55" mass="5844">MLKSCGFALATTLFHPAPTHTLSDSATHCTPIYDTCTAHLSLLYGESATSSLETK</sequence>
<accession>H2Y078</accession>
<dbReference type="HOGENOM" id="CLU_3031656_0_0_1"/>
<evidence type="ECO:0000313" key="2">
    <source>
        <dbReference type="Proteomes" id="UP000008144"/>
    </source>
</evidence>
<protein>
    <submittedName>
        <fullName evidence="1">Uncharacterized protein</fullName>
    </submittedName>
</protein>
<dbReference type="Ensembl" id="ENSCINT00000032446.1">
    <property type="protein sequence ID" value="ENSCINP00000035312.1"/>
    <property type="gene ID" value="ENSCING00000018466.1"/>
</dbReference>
<dbReference type="InParanoid" id="H2Y078"/>
<evidence type="ECO:0000313" key="1">
    <source>
        <dbReference type="Ensembl" id="ENSCINP00000035312.1"/>
    </source>
</evidence>